<dbReference type="Proteomes" id="UP000291819">
    <property type="component" value="Unassembled WGS sequence"/>
</dbReference>
<comment type="caution">
    <text evidence="1">The sequence shown here is derived from an EMBL/GenBank/DDBJ whole genome shotgun (WGS) entry which is preliminary data.</text>
</comment>
<evidence type="ECO:0000313" key="2">
    <source>
        <dbReference type="Proteomes" id="UP000291819"/>
    </source>
</evidence>
<name>A0A4Q9HH18_9SPHI</name>
<proteinExistence type="predicted"/>
<dbReference type="RefSeq" id="WP_131028623.1">
    <property type="nucleotide sequence ID" value="NZ_SIXF01000002.1"/>
</dbReference>
<dbReference type="Gene3D" id="2.130.10.10">
    <property type="entry name" value="YVTN repeat-like/Quinoprotein amine dehydrogenase"/>
    <property type="match status" value="1"/>
</dbReference>
<evidence type="ECO:0000313" key="1">
    <source>
        <dbReference type="EMBL" id="TBO44548.1"/>
    </source>
</evidence>
<dbReference type="AlphaFoldDB" id="A0A4Q9HH18"/>
<dbReference type="SUPFAM" id="SSF50969">
    <property type="entry name" value="YVTN repeat-like/Quinoprotein amine dehydrogenase"/>
    <property type="match status" value="1"/>
</dbReference>
<reference evidence="1 2" key="1">
    <citation type="submission" date="2019-02" db="EMBL/GenBank/DDBJ databases">
        <title>Pedobacter kyonggii whole genome sequence analysis.</title>
        <authorList>
            <person name="Dahal R.H."/>
        </authorList>
    </citation>
    <scope>NUCLEOTIDE SEQUENCE [LARGE SCALE GENOMIC DNA]</scope>
    <source>
        <strain evidence="1 2">K-4-11-1</strain>
    </source>
</reference>
<organism evidence="1 2">
    <name type="scientific">Pedobacter kyonggii</name>
    <dbReference type="NCBI Taxonomy" id="1926871"/>
    <lineage>
        <taxon>Bacteria</taxon>
        <taxon>Pseudomonadati</taxon>
        <taxon>Bacteroidota</taxon>
        <taxon>Sphingobacteriia</taxon>
        <taxon>Sphingobacteriales</taxon>
        <taxon>Sphingobacteriaceae</taxon>
        <taxon>Pedobacter</taxon>
    </lineage>
</organism>
<dbReference type="InterPro" id="IPR015943">
    <property type="entry name" value="WD40/YVTN_repeat-like_dom_sf"/>
</dbReference>
<dbReference type="InterPro" id="IPR011044">
    <property type="entry name" value="Quino_amine_DH_bsu"/>
</dbReference>
<dbReference type="OrthoDB" id="267093at2"/>
<accession>A0A4Q9HH18</accession>
<gene>
    <name evidence="1" type="ORF">EYS08_03755</name>
</gene>
<sequence>MRIYSGVAASTYYILGDAYGYIRAIDNDGKTLWRHHLGSSISGMAISNDEQTLWVGSHSGMLHKLHLGEGQDSHTIRNGNHSEEFRIIFWKTESKPLFW</sequence>
<dbReference type="EMBL" id="SIXF01000002">
    <property type="protein sequence ID" value="TBO44548.1"/>
    <property type="molecule type" value="Genomic_DNA"/>
</dbReference>
<protein>
    <submittedName>
        <fullName evidence="1">Uncharacterized protein</fullName>
    </submittedName>
</protein>
<keyword evidence="2" id="KW-1185">Reference proteome</keyword>